<reference evidence="4" key="1">
    <citation type="submission" date="2016-06" db="UniProtKB">
        <authorList>
            <consortium name="WormBaseParasite"/>
        </authorList>
    </citation>
    <scope>IDENTIFICATION</scope>
</reference>
<feature type="compositionally biased region" description="Polar residues" evidence="1">
    <location>
        <begin position="1"/>
        <end position="11"/>
    </location>
</feature>
<name>A0A183IT95_9BILA</name>
<dbReference type="WBParaSite" id="SBAD_0000710501-mRNA-1">
    <property type="protein sequence ID" value="SBAD_0000710501-mRNA-1"/>
    <property type="gene ID" value="SBAD_0000710501"/>
</dbReference>
<dbReference type="Proteomes" id="UP000270296">
    <property type="component" value="Unassembled WGS sequence"/>
</dbReference>
<dbReference type="EMBL" id="UZAM01010087">
    <property type="protein sequence ID" value="VDP10944.1"/>
    <property type="molecule type" value="Genomic_DNA"/>
</dbReference>
<feature type="region of interest" description="Disordered" evidence="1">
    <location>
        <begin position="1"/>
        <end position="23"/>
    </location>
</feature>
<protein>
    <submittedName>
        <fullName evidence="2 4">Uncharacterized protein</fullName>
    </submittedName>
</protein>
<evidence type="ECO:0000313" key="3">
    <source>
        <dbReference type="Proteomes" id="UP000270296"/>
    </source>
</evidence>
<accession>A0A183IT95</accession>
<evidence type="ECO:0000313" key="2">
    <source>
        <dbReference type="EMBL" id="VDP10944.1"/>
    </source>
</evidence>
<dbReference type="AlphaFoldDB" id="A0A183IT95"/>
<keyword evidence="3" id="KW-1185">Reference proteome</keyword>
<gene>
    <name evidence="2" type="ORF">SBAD_LOCUS6842</name>
</gene>
<evidence type="ECO:0000256" key="1">
    <source>
        <dbReference type="SAM" id="MobiDB-lite"/>
    </source>
</evidence>
<sequence>MTQNQCPTSCSCHPCSNKGPSADRRNTAVALKFATGKSVGSARLGSARCPPESATIALQTQKLQGPLKGTVGLLVFALRESRPHSALFVGGLSRSDVVLTCFTKSIIC</sequence>
<reference evidence="2 3" key="2">
    <citation type="submission" date="2018-11" db="EMBL/GenBank/DDBJ databases">
        <authorList>
            <consortium name="Pathogen Informatics"/>
        </authorList>
    </citation>
    <scope>NUCLEOTIDE SEQUENCE [LARGE SCALE GENOMIC DNA]</scope>
</reference>
<evidence type="ECO:0000313" key="4">
    <source>
        <dbReference type="WBParaSite" id="SBAD_0000710501-mRNA-1"/>
    </source>
</evidence>
<organism evidence="4">
    <name type="scientific">Soboliphyme baturini</name>
    <dbReference type="NCBI Taxonomy" id="241478"/>
    <lineage>
        <taxon>Eukaryota</taxon>
        <taxon>Metazoa</taxon>
        <taxon>Ecdysozoa</taxon>
        <taxon>Nematoda</taxon>
        <taxon>Enoplea</taxon>
        <taxon>Dorylaimia</taxon>
        <taxon>Dioctophymatida</taxon>
        <taxon>Dioctophymatoidea</taxon>
        <taxon>Soboliphymatidae</taxon>
        <taxon>Soboliphyme</taxon>
    </lineage>
</organism>
<proteinExistence type="predicted"/>